<proteinExistence type="predicted"/>
<organism evidence="1">
    <name type="scientific">marine sediment metagenome</name>
    <dbReference type="NCBI Taxonomy" id="412755"/>
    <lineage>
        <taxon>unclassified sequences</taxon>
        <taxon>metagenomes</taxon>
        <taxon>ecological metagenomes</taxon>
    </lineage>
</organism>
<feature type="non-terminal residue" evidence="1">
    <location>
        <position position="89"/>
    </location>
</feature>
<accession>X1T0X9</accession>
<sequence length="89" mass="10286">MENEYYSYNPGTFTCRAPLPERFEHFLKFITKDENFLGLHSQEDITNINQQLDQTLNLMVSNIIQRVIAQIIGKTDKGFETIKGTDDGE</sequence>
<comment type="caution">
    <text evidence="1">The sequence shown here is derived from an EMBL/GenBank/DDBJ whole genome shotgun (WGS) entry which is preliminary data.</text>
</comment>
<name>X1T0X9_9ZZZZ</name>
<reference evidence="1" key="1">
    <citation type="journal article" date="2014" name="Front. Microbiol.">
        <title>High frequency of phylogenetically diverse reductive dehalogenase-homologous genes in deep subseafloor sedimentary metagenomes.</title>
        <authorList>
            <person name="Kawai M."/>
            <person name="Futagami T."/>
            <person name="Toyoda A."/>
            <person name="Takaki Y."/>
            <person name="Nishi S."/>
            <person name="Hori S."/>
            <person name="Arai W."/>
            <person name="Tsubouchi T."/>
            <person name="Morono Y."/>
            <person name="Uchiyama I."/>
            <person name="Ito T."/>
            <person name="Fujiyama A."/>
            <person name="Inagaki F."/>
            <person name="Takami H."/>
        </authorList>
    </citation>
    <scope>NUCLEOTIDE SEQUENCE</scope>
    <source>
        <strain evidence="1">Expedition CK06-06</strain>
    </source>
</reference>
<evidence type="ECO:0000313" key="1">
    <source>
        <dbReference type="EMBL" id="GAI98848.1"/>
    </source>
</evidence>
<dbReference type="AlphaFoldDB" id="X1T0X9"/>
<gene>
    <name evidence="1" type="ORF">S12H4_41147</name>
</gene>
<dbReference type="EMBL" id="BARW01025042">
    <property type="protein sequence ID" value="GAI98848.1"/>
    <property type="molecule type" value="Genomic_DNA"/>
</dbReference>
<protein>
    <submittedName>
        <fullName evidence="1">Uncharacterized protein</fullName>
    </submittedName>
</protein>